<keyword evidence="2" id="KW-1185">Reference proteome</keyword>
<protein>
    <submittedName>
        <fullName evidence="1">Uncharacterized protein</fullName>
    </submittedName>
</protein>
<name>A0A081MZ58_9GAMM</name>
<organism evidence="1 2">
    <name type="scientific">Endozoicomonas montiporae</name>
    <dbReference type="NCBI Taxonomy" id="1027273"/>
    <lineage>
        <taxon>Bacteria</taxon>
        <taxon>Pseudomonadati</taxon>
        <taxon>Pseudomonadota</taxon>
        <taxon>Gammaproteobacteria</taxon>
        <taxon>Oceanospirillales</taxon>
        <taxon>Endozoicomonadaceae</taxon>
        <taxon>Endozoicomonas</taxon>
    </lineage>
</organism>
<reference evidence="1 2" key="1">
    <citation type="submission" date="2014-06" db="EMBL/GenBank/DDBJ databases">
        <title>Whole Genome Sequences of Three Symbiotic Endozoicomonas Bacteria.</title>
        <authorList>
            <person name="Neave M.J."/>
            <person name="Apprill A."/>
            <person name="Voolstra C.R."/>
        </authorList>
    </citation>
    <scope>NUCLEOTIDE SEQUENCE [LARGE SCALE GENOMIC DNA]</scope>
    <source>
        <strain evidence="1 2">LMG 24815</strain>
    </source>
</reference>
<evidence type="ECO:0000313" key="1">
    <source>
        <dbReference type="EMBL" id="KEQ11481.1"/>
    </source>
</evidence>
<accession>A0A081MZ58</accession>
<gene>
    <name evidence="1" type="ORF">GZ77_25640</name>
</gene>
<evidence type="ECO:0000313" key="2">
    <source>
        <dbReference type="Proteomes" id="UP000028006"/>
    </source>
</evidence>
<dbReference type="EMBL" id="JOKG01000007">
    <property type="protein sequence ID" value="KEQ11481.1"/>
    <property type="molecule type" value="Genomic_DNA"/>
</dbReference>
<sequence length="345" mass="38766">MIISMAVVRNAEALPMPEDLPISVKIEKHITAQTGEDVSFKFTVSLPRSAGFNEFAFGLWENDHVSAYFFTVNKQLKGILNPEIKKEYPDYAGRLSYIRGVQGQNSSFLFKTFTFVLRNVRPPDSRNYGGNLAYGGFGKVFPAKSTLEVSPGPYVIANPDFTVSEVRHASVFRYLLYLAGLPDGQEPSGNITFSSLEKSKKEIPLFQSLWHGYNMMANETALSLQGFSSHYNETSNELTVIMKNTTETDFGKFFNLELTIRNVSRPLQAQVQLFQRADYRIPDTETVTEMSGTQTVTKMKIIHKTEGNQEKVITKMVNIKTSSKASRLDFELSVITLLFAGLLLM</sequence>
<proteinExistence type="predicted"/>
<comment type="caution">
    <text evidence="1">The sequence shown here is derived from an EMBL/GenBank/DDBJ whole genome shotgun (WGS) entry which is preliminary data.</text>
</comment>
<dbReference type="Proteomes" id="UP000028006">
    <property type="component" value="Unassembled WGS sequence"/>
</dbReference>
<dbReference type="AlphaFoldDB" id="A0A081MZ58"/>